<sequence length="1446" mass="160863">MSSTKANLKSAREAIGAKKFDEALKYCQRVLDWEPENYNALVFLGVVHQNLDAPAEAVAAYRKAIDSSRAQPLAWQGLAKFYEKKENWSELVDTLEQMLTIYQEGDDAKMLLDTINKLIDIYTNKQKDRAKLVQKLRLLLPSSPCFSMLSSSTDIKLPAPLDTWLEITRLQEAEDAEMITREIEARRRRLNAGPLATIKAQVQNEVYSASQLGEAYEHILTLAKNSPSSVVDVADVQRKYLEFLQRKLAFSKEKDGLREKLYELAQSLVDQGGDSPTPYEMVIEATDAASPDDYDQELLELYTSKFPETGLSKLIQGRKLYIEEGNAEDALDLFADGLEQCPSSLFGYQSLSWLYHDQRDYESGLEYATKGRDLVQQSIAELGRLLDRTLLSMELCMASCYRNLEPKYHPDAMAIYTKILDKFPDNIQALQGAGLILAAQKKYDEAIRRFQCVLELDPSNHAAKAELGSIECELGHHDRAIEYLTEAIEMWGGSAVYYHRLGKVYWAMGGDYNTDKDYAYKQFIQAAKLDPHFAAAFTYLGHYYRIVEHDRLRAKRCYQKAFSLDPSDADSGIQLSDYYVEDEELDLAEAVFRTATKVNARTGWAWKRLGFAELIKGNHLDAITDFQTALRTDTKDINCWEGLAEAYQHEGRYMASMRAFSRAKELDPTSVHVNYQIALVKHKLGLLDEAVEQYRLTLDIARENGAPDYLPALKGLAETHLALTKESFQLGFYGRVADASGQVLEIIYRAIQVDRDVQCFWKLVGDACLAYRIVPNFVRLCPLDVLQAIINIASERQDIDAKLHFPSDCCSELVGQFLAIDLSQQDIASLLPTKEILNVLTSCSTFVYKYAVLLSGNNPEVAPAYWYDLGIAYFAMRENNSHDIAGANGSKKDFVSSDGYLTTAIRCVKAALKFEPSNFTFWNTLGVMTTAVNPKISQHALIKAMELNPRSVVPWTNLGYLYLSRLDLELANQAFSTSQSLDPDWVPAWVGQACVATLWGNSEGGELFEHAFSTSGGAVLEADYGYASAAFNQAAASTANTSGGLLVSPAFALQKYTEQKPEDPTALNLLGLVLERLERYGRAAEAFASAVLSLESHLEQGVATIELVKPRLAKVHANLARVLCASGDFAGSIASYTTSLEMTADGSTDAFRIYCHLGAGIAYYFDGQLENSLQMFEIALSETDVEGDAVGLADVRKDVVVLLSQVLWALGTDEHRDLAKAELFRWFVLQKSMLRGWTRVDILIRILCRLSIAQNPTHLPAIFCLCVMGLLQDDATLATAALREMLIPADVADELDRDGNIGLLFSKFFQLQGADSAATVSFTKSVHQMPTNPALWSRLARHLTTQATSSRTSTSAVSASTATLSLLSSQDDVSSIAKAKAYQNLAAALMNQHEQEKRQKNVEAEPVDVRKNAVMAAQRAVMTAPWDMDGWVVLAVAQRMTKEPAF</sequence>
<evidence type="ECO:0000256" key="2">
    <source>
        <dbReference type="ARBA" id="ARBA00022803"/>
    </source>
</evidence>
<organism evidence="4 5">
    <name type="scientific">Jimgerdemannia flammicorona</name>
    <dbReference type="NCBI Taxonomy" id="994334"/>
    <lineage>
        <taxon>Eukaryota</taxon>
        <taxon>Fungi</taxon>
        <taxon>Fungi incertae sedis</taxon>
        <taxon>Mucoromycota</taxon>
        <taxon>Mucoromycotina</taxon>
        <taxon>Endogonomycetes</taxon>
        <taxon>Endogonales</taxon>
        <taxon>Endogonaceae</taxon>
        <taxon>Jimgerdemannia</taxon>
    </lineage>
</organism>
<protein>
    <recommendedName>
        <fullName evidence="6">Superkiller protein 3</fullName>
    </recommendedName>
</protein>
<evidence type="ECO:0000313" key="5">
    <source>
        <dbReference type="Proteomes" id="UP000274822"/>
    </source>
</evidence>
<dbReference type="GO" id="GO:0006401">
    <property type="term" value="P:RNA catabolic process"/>
    <property type="evidence" value="ECO:0007669"/>
    <property type="project" value="InterPro"/>
</dbReference>
<feature type="repeat" description="TPR" evidence="3">
    <location>
        <begin position="427"/>
        <end position="460"/>
    </location>
</feature>
<dbReference type="PROSITE" id="PS50005">
    <property type="entry name" value="TPR"/>
    <property type="match status" value="3"/>
</dbReference>
<keyword evidence="5" id="KW-1185">Reference proteome</keyword>
<dbReference type="SUPFAM" id="SSF48452">
    <property type="entry name" value="TPR-like"/>
    <property type="match status" value="4"/>
</dbReference>
<dbReference type="Pfam" id="PF14559">
    <property type="entry name" value="TPR_19"/>
    <property type="match status" value="1"/>
</dbReference>
<dbReference type="InterPro" id="IPR039226">
    <property type="entry name" value="Ski3/TTC37"/>
</dbReference>
<name>A0A433QJX5_9FUNG</name>
<feature type="repeat" description="TPR" evidence="3">
    <location>
        <begin position="637"/>
        <end position="670"/>
    </location>
</feature>
<dbReference type="GO" id="GO:0055087">
    <property type="term" value="C:Ski complex"/>
    <property type="evidence" value="ECO:0007669"/>
    <property type="project" value="InterPro"/>
</dbReference>
<evidence type="ECO:0008006" key="6">
    <source>
        <dbReference type="Google" id="ProtNLM"/>
    </source>
</evidence>
<accession>A0A433QJX5</accession>
<gene>
    <name evidence="4" type="ORF">BC938DRAFT_479868</name>
</gene>
<dbReference type="Proteomes" id="UP000274822">
    <property type="component" value="Unassembled WGS sequence"/>
</dbReference>
<evidence type="ECO:0000256" key="1">
    <source>
        <dbReference type="ARBA" id="ARBA00022737"/>
    </source>
</evidence>
<evidence type="ECO:0000313" key="4">
    <source>
        <dbReference type="EMBL" id="RUS30082.1"/>
    </source>
</evidence>
<dbReference type="InterPro" id="IPR019734">
    <property type="entry name" value="TPR_rpt"/>
</dbReference>
<dbReference type="EMBL" id="RBNJ01004315">
    <property type="protein sequence ID" value="RUS30082.1"/>
    <property type="molecule type" value="Genomic_DNA"/>
</dbReference>
<reference evidence="4 5" key="1">
    <citation type="journal article" date="2018" name="New Phytol.">
        <title>Phylogenomics of Endogonaceae and evolution of mycorrhizas within Mucoromycota.</title>
        <authorList>
            <person name="Chang Y."/>
            <person name="Desiro A."/>
            <person name="Na H."/>
            <person name="Sandor L."/>
            <person name="Lipzen A."/>
            <person name="Clum A."/>
            <person name="Barry K."/>
            <person name="Grigoriev I.V."/>
            <person name="Martin F.M."/>
            <person name="Stajich J.E."/>
            <person name="Smith M.E."/>
            <person name="Bonito G."/>
            <person name="Spatafora J.W."/>
        </authorList>
    </citation>
    <scope>NUCLEOTIDE SEQUENCE [LARGE SCALE GENOMIC DNA]</scope>
    <source>
        <strain evidence="4 5">AD002</strain>
    </source>
</reference>
<dbReference type="PANTHER" id="PTHR15704:SF7">
    <property type="entry name" value="SUPERKILLER COMPLEX PROTEIN 3"/>
    <property type="match status" value="1"/>
</dbReference>
<dbReference type="InterPro" id="IPR011990">
    <property type="entry name" value="TPR-like_helical_dom_sf"/>
</dbReference>
<dbReference type="PANTHER" id="PTHR15704">
    <property type="entry name" value="SUPERKILLER 3 PROTEIN-RELATED"/>
    <property type="match status" value="1"/>
</dbReference>
<dbReference type="SMART" id="SM00028">
    <property type="entry name" value="TPR"/>
    <property type="match status" value="15"/>
</dbReference>
<keyword evidence="2 3" id="KW-0802">TPR repeat</keyword>
<dbReference type="Pfam" id="PF13432">
    <property type="entry name" value="TPR_16"/>
    <property type="match status" value="3"/>
</dbReference>
<comment type="caution">
    <text evidence="4">The sequence shown here is derived from an EMBL/GenBank/DDBJ whole genome shotgun (WGS) entry which is preliminary data.</text>
</comment>
<dbReference type="Gene3D" id="1.25.40.10">
    <property type="entry name" value="Tetratricopeptide repeat domain"/>
    <property type="match status" value="5"/>
</dbReference>
<proteinExistence type="predicted"/>
<feature type="repeat" description="TPR" evidence="3">
    <location>
        <begin position="952"/>
        <end position="985"/>
    </location>
</feature>
<keyword evidence="1" id="KW-0677">Repeat</keyword>
<evidence type="ECO:0000256" key="3">
    <source>
        <dbReference type="PROSITE-ProRule" id="PRU00339"/>
    </source>
</evidence>